<dbReference type="InterPro" id="IPR001012">
    <property type="entry name" value="UBX_dom"/>
</dbReference>
<evidence type="ECO:0000313" key="4">
    <source>
        <dbReference type="Proteomes" id="UP000192578"/>
    </source>
</evidence>
<protein>
    <recommendedName>
        <fullName evidence="2">UBX domain-containing protein</fullName>
    </recommendedName>
</protein>
<dbReference type="GO" id="GO:0031468">
    <property type="term" value="P:nuclear membrane reassembly"/>
    <property type="evidence" value="ECO:0007669"/>
    <property type="project" value="TreeGrafter"/>
</dbReference>
<dbReference type="InterPro" id="IPR029071">
    <property type="entry name" value="Ubiquitin-like_domsf"/>
</dbReference>
<dbReference type="AlphaFoldDB" id="A0A1W0WGS2"/>
<dbReference type="EMBL" id="MTYJ01000105">
    <property type="protein sequence ID" value="OQV14387.1"/>
    <property type="molecule type" value="Genomic_DNA"/>
</dbReference>
<organism evidence="3 4">
    <name type="scientific">Hypsibius exemplaris</name>
    <name type="common">Freshwater tardigrade</name>
    <dbReference type="NCBI Taxonomy" id="2072580"/>
    <lineage>
        <taxon>Eukaryota</taxon>
        <taxon>Metazoa</taxon>
        <taxon>Ecdysozoa</taxon>
        <taxon>Tardigrada</taxon>
        <taxon>Eutardigrada</taxon>
        <taxon>Parachela</taxon>
        <taxon>Hypsibioidea</taxon>
        <taxon>Hypsibiidae</taxon>
        <taxon>Hypsibius</taxon>
    </lineage>
</organism>
<reference evidence="4" key="1">
    <citation type="submission" date="2017-01" db="EMBL/GenBank/DDBJ databases">
        <title>Comparative genomics of anhydrobiosis in the tardigrade Hypsibius dujardini.</title>
        <authorList>
            <person name="Yoshida Y."/>
            <person name="Koutsovoulos G."/>
            <person name="Laetsch D."/>
            <person name="Stevens L."/>
            <person name="Kumar S."/>
            <person name="Horikawa D."/>
            <person name="Ishino K."/>
            <person name="Komine S."/>
            <person name="Tomita M."/>
            <person name="Blaxter M."/>
            <person name="Arakawa K."/>
        </authorList>
    </citation>
    <scope>NUCLEOTIDE SEQUENCE [LARGE SCALE GENOMIC DNA]</scope>
    <source>
        <strain evidence="4">Z151</strain>
    </source>
</reference>
<name>A0A1W0WGS2_HYPEX</name>
<feature type="compositionally biased region" description="Basic and acidic residues" evidence="1">
    <location>
        <begin position="45"/>
        <end position="55"/>
    </location>
</feature>
<keyword evidence="4" id="KW-1185">Reference proteome</keyword>
<evidence type="ECO:0000256" key="1">
    <source>
        <dbReference type="SAM" id="MobiDB-lite"/>
    </source>
</evidence>
<sequence>MMGRSSSRPSLGALVICLEVIYDRFRPTPAVVKKPSASLLPASSEAEKNGEEKARNAVTVDAAQPVTNIQIRLQDGSRLVNRFNEAQAVADVRRYIQLTRPELFARLPDAGRVPVEAVVRRDGLIEGGQLTGCSY</sequence>
<comment type="caution">
    <text evidence="3">The sequence shown here is derived from an EMBL/GenBank/DDBJ whole genome shotgun (WGS) entry which is preliminary data.</text>
</comment>
<dbReference type="PROSITE" id="PS50033">
    <property type="entry name" value="UBX"/>
    <property type="match status" value="1"/>
</dbReference>
<dbReference type="Pfam" id="PF00789">
    <property type="entry name" value="UBX"/>
    <property type="match status" value="1"/>
</dbReference>
<dbReference type="PANTHER" id="PTHR23333">
    <property type="entry name" value="UBX DOMAIN CONTAINING PROTEIN"/>
    <property type="match status" value="1"/>
</dbReference>
<feature type="region of interest" description="Disordered" evidence="1">
    <location>
        <begin position="36"/>
        <end position="55"/>
    </location>
</feature>
<dbReference type="GO" id="GO:0043130">
    <property type="term" value="F:ubiquitin binding"/>
    <property type="evidence" value="ECO:0007669"/>
    <property type="project" value="TreeGrafter"/>
</dbReference>
<dbReference type="Gene3D" id="3.10.20.90">
    <property type="entry name" value="Phosphatidylinositol 3-kinase Catalytic Subunit, Chain A, domain 1"/>
    <property type="match status" value="1"/>
</dbReference>
<feature type="domain" description="UBX" evidence="2">
    <location>
        <begin position="62"/>
        <end position="96"/>
    </location>
</feature>
<dbReference type="GO" id="GO:0005829">
    <property type="term" value="C:cytosol"/>
    <property type="evidence" value="ECO:0007669"/>
    <property type="project" value="TreeGrafter"/>
</dbReference>
<dbReference type="GO" id="GO:0007030">
    <property type="term" value="P:Golgi organization"/>
    <property type="evidence" value="ECO:0007669"/>
    <property type="project" value="TreeGrafter"/>
</dbReference>
<evidence type="ECO:0000259" key="2">
    <source>
        <dbReference type="PROSITE" id="PS50033"/>
    </source>
</evidence>
<accession>A0A1W0WGS2</accession>
<dbReference type="OrthoDB" id="25887at2759"/>
<gene>
    <name evidence="3" type="ORF">BV898_11365</name>
</gene>
<dbReference type="PANTHER" id="PTHR23333:SF20">
    <property type="entry name" value="NSFL1 COFACTOR P47"/>
    <property type="match status" value="1"/>
</dbReference>
<evidence type="ECO:0000313" key="3">
    <source>
        <dbReference type="EMBL" id="OQV14387.1"/>
    </source>
</evidence>
<dbReference type="SUPFAM" id="SSF54236">
    <property type="entry name" value="Ubiquitin-like"/>
    <property type="match status" value="1"/>
</dbReference>
<dbReference type="GO" id="GO:0005634">
    <property type="term" value="C:nucleus"/>
    <property type="evidence" value="ECO:0007669"/>
    <property type="project" value="TreeGrafter"/>
</dbReference>
<proteinExistence type="predicted"/>
<dbReference type="GO" id="GO:0000045">
    <property type="term" value="P:autophagosome assembly"/>
    <property type="evidence" value="ECO:0007669"/>
    <property type="project" value="TreeGrafter"/>
</dbReference>
<dbReference type="GO" id="GO:0043161">
    <property type="term" value="P:proteasome-mediated ubiquitin-dependent protein catabolic process"/>
    <property type="evidence" value="ECO:0007669"/>
    <property type="project" value="TreeGrafter"/>
</dbReference>
<dbReference type="Proteomes" id="UP000192578">
    <property type="component" value="Unassembled WGS sequence"/>
</dbReference>
<dbReference type="GO" id="GO:0061025">
    <property type="term" value="P:membrane fusion"/>
    <property type="evidence" value="ECO:0007669"/>
    <property type="project" value="TreeGrafter"/>
</dbReference>